<dbReference type="InterPro" id="IPR000835">
    <property type="entry name" value="HTH_MarR-typ"/>
</dbReference>
<dbReference type="CDD" id="cd00090">
    <property type="entry name" value="HTH_ARSR"/>
    <property type="match status" value="1"/>
</dbReference>
<dbReference type="InterPro" id="IPR036390">
    <property type="entry name" value="WH_DNA-bd_sf"/>
</dbReference>
<dbReference type="GO" id="GO:0003700">
    <property type="term" value="F:DNA-binding transcription factor activity"/>
    <property type="evidence" value="ECO:0007669"/>
    <property type="project" value="InterPro"/>
</dbReference>
<feature type="region of interest" description="Disordered" evidence="4">
    <location>
        <begin position="140"/>
        <end position="184"/>
    </location>
</feature>
<dbReference type="Pfam" id="PF01047">
    <property type="entry name" value="MarR"/>
    <property type="match status" value="1"/>
</dbReference>
<dbReference type="PANTHER" id="PTHR42756">
    <property type="entry name" value="TRANSCRIPTIONAL REGULATOR, MARR"/>
    <property type="match status" value="1"/>
</dbReference>
<evidence type="ECO:0000256" key="4">
    <source>
        <dbReference type="SAM" id="MobiDB-lite"/>
    </source>
</evidence>
<comment type="caution">
    <text evidence="6">The sequence shown here is derived from an EMBL/GenBank/DDBJ whole genome shotgun (WGS) entry which is preliminary data.</text>
</comment>
<feature type="domain" description="HTH marR-type" evidence="5">
    <location>
        <begin position="6"/>
        <end position="138"/>
    </location>
</feature>
<accession>A0A934IMV0</accession>
<sequence>MDFEKERSAGYLANHMARLLARGLGDRIRPYGLVIGQFPILLELWAEDGLTQAALVERLDVEQATIANTLSRMERDGLVRRVPHPHDRRARCVVLTDRAKALEGPATAAASAQNAAALTGFSEAERATFLSLMARAIANMRSPDNARDESEEPDREGARAEGEARGQDKARDEGGTRDEGGEEG</sequence>
<evidence type="ECO:0000256" key="2">
    <source>
        <dbReference type="ARBA" id="ARBA00023125"/>
    </source>
</evidence>
<gene>
    <name evidence="6" type="ORF">JCR33_07485</name>
</gene>
<dbReference type="SMART" id="SM00347">
    <property type="entry name" value="HTH_MARR"/>
    <property type="match status" value="1"/>
</dbReference>
<evidence type="ECO:0000256" key="1">
    <source>
        <dbReference type="ARBA" id="ARBA00023015"/>
    </source>
</evidence>
<dbReference type="PANTHER" id="PTHR42756:SF1">
    <property type="entry name" value="TRANSCRIPTIONAL REPRESSOR OF EMRAB OPERON"/>
    <property type="match status" value="1"/>
</dbReference>
<keyword evidence="2" id="KW-0238">DNA-binding</keyword>
<dbReference type="RefSeq" id="WP_198881408.1">
    <property type="nucleotide sequence ID" value="NZ_JAEKJA010000005.1"/>
</dbReference>
<keyword evidence="3" id="KW-0804">Transcription</keyword>
<dbReference type="AlphaFoldDB" id="A0A934IMV0"/>
<dbReference type="Gene3D" id="1.10.10.10">
    <property type="entry name" value="Winged helix-like DNA-binding domain superfamily/Winged helix DNA-binding domain"/>
    <property type="match status" value="1"/>
</dbReference>
<dbReference type="InterPro" id="IPR011991">
    <property type="entry name" value="ArsR-like_HTH"/>
</dbReference>
<dbReference type="PRINTS" id="PR00598">
    <property type="entry name" value="HTHMARR"/>
</dbReference>
<proteinExistence type="predicted"/>
<dbReference type="InterPro" id="IPR023187">
    <property type="entry name" value="Tscrpt_reg_MarR-type_CS"/>
</dbReference>
<dbReference type="Proteomes" id="UP000609531">
    <property type="component" value="Unassembled WGS sequence"/>
</dbReference>
<dbReference type="PROSITE" id="PS50995">
    <property type="entry name" value="HTH_MARR_2"/>
    <property type="match status" value="1"/>
</dbReference>
<dbReference type="GO" id="GO:0003677">
    <property type="term" value="F:DNA binding"/>
    <property type="evidence" value="ECO:0007669"/>
    <property type="project" value="UniProtKB-KW"/>
</dbReference>
<protein>
    <submittedName>
        <fullName evidence="6">MarR family transcriptional regulator</fullName>
    </submittedName>
</protein>
<evidence type="ECO:0000313" key="6">
    <source>
        <dbReference type="EMBL" id="MBJ3775520.1"/>
    </source>
</evidence>
<reference evidence="6" key="1">
    <citation type="submission" date="2020-12" db="EMBL/GenBank/DDBJ databases">
        <title>Bacterial taxonomy.</title>
        <authorList>
            <person name="Pan X."/>
        </authorList>
    </citation>
    <scope>NUCLEOTIDE SEQUENCE</scope>
    <source>
        <strain evidence="6">B2012</strain>
    </source>
</reference>
<evidence type="ECO:0000313" key="7">
    <source>
        <dbReference type="Proteomes" id="UP000609531"/>
    </source>
</evidence>
<keyword evidence="7" id="KW-1185">Reference proteome</keyword>
<dbReference type="EMBL" id="JAEKJA010000005">
    <property type="protein sequence ID" value="MBJ3775520.1"/>
    <property type="molecule type" value="Genomic_DNA"/>
</dbReference>
<keyword evidence="1" id="KW-0805">Transcription regulation</keyword>
<dbReference type="PROSITE" id="PS01117">
    <property type="entry name" value="HTH_MARR_1"/>
    <property type="match status" value="1"/>
</dbReference>
<dbReference type="SUPFAM" id="SSF46785">
    <property type="entry name" value="Winged helix' DNA-binding domain"/>
    <property type="match status" value="1"/>
</dbReference>
<evidence type="ECO:0000256" key="3">
    <source>
        <dbReference type="ARBA" id="ARBA00023163"/>
    </source>
</evidence>
<name>A0A934IMV0_9HYPH</name>
<evidence type="ECO:0000259" key="5">
    <source>
        <dbReference type="PROSITE" id="PS50995"/>
    </source>
</evidence>
<organism evidence="6 7">
    <name type="scientific">Acuticoccus mangrovi</name>
    <dbReference type="NCBI Taxonomy" id="2796142"/>
    <lineage>
        <taxon>Bacteria</taxon>
        <taxon>Pseudomonadati</taxon>
        <taxon>Pseudomonadota</taxon>
        <taxon>Alphaproteobacteria</taxon>
        <taxon>Hyphomicrobiales</taxon>
        <taxon>Amorphaceae</taxon>
        <taxon>Acuticoccus</taxon>
    </lineage>
</organism>
<feature type="compositionally biased region" description="Basic and acidic residues" evidence="4">
    <location>
        <begin position="155"/>
        <end position="184"/>
    </location>
</feature>
<dbReference type="InterPro" id="IPR036388">
    <property type="entry name" value="WH-like_DNA-bd_sf"/>
</dbReference>